<keyword evidence="5 12" id="KW-0378">Hydrolase</keyword>
<dbReference type="InterPro" id="IPR014001">
    <property type="entry name" value="Helicase_ATP-bd"/>
</dbReference>
<dbReference type="GO" id="GO:0016887">
    <property type="term" value="F:ATP hydrolysis activity"/>
    <property type="evidence" value="ECO:0007669"/>
    <property type="project" value="RHEA"/>
</dbReference>
<feature type="binding site" evidence="12">
    <location>
        <position position="376"/>
    </location>
    <ligand>
        <name>Zn(2+)</name>
        <dbReference type="ChEBI" id="CHEBI:29105"/>
        <label>2</label>
    </ligand>
</feature>
<keyword evidence="9 12" id="KW-0238">DNA-binding</keyword>
<dbReference type="GO" id="GO:0006270">
    <property type="term" value="P:DNA replication initiation"/>
    <property type="evidence" value="ECO:0007669"/>
    <property type="project" value="TreeGrafter"/>
</dbReference>
<dbReference type="AlphaFoldDB" id="A0A3D8IIQ2"/>
<sequence length="672" mass="77265">MQHILVEIIGTRLFPLTYFIHDFIQIDDVVEVEVSGRKTQGIIVAILPIQEYDFKLLEAKISPYYFTSLQKELLHFISKYYIKQIGITAQIFTLAHKDYRLPNHQELRHLKNHDSILPSPTSDDSYQSLLQQVSLHSLSINQQEIFNCCMQQPTSLIFGATGSGKTEIYFHIIYEHLKCGKQVLLLMPEISLTPQIERRLQNAFPNLSDIWHSKRTKVQKDKILTKLQNGETKIIAGARSALFLPYHNLGLVIVDEEHDSSYKSNSQPKYHARDLAMLLSTKGIQVILGSATPSVKSYYLATKNQYLAYLPQKFYNTKEEILFDSNANGGISTLILSEIRKILDTKKQVIIFVPTRANFKILFCRNCLEKFICPFCAISLSLHQKKNSMICHYCNYTMVIPACCDKCGSNDLSGMRFGTEEVKKQLEGMLIMQGYKPNIAIFDKDYITTTKKLNETLNAFNAKKIDILIGTQMIAKGHDYHEVSLSIVIGIDYMLHIPDYSTHENTLSLLYQVAGRSGRKKNGKTILQTRKPDEIYALWGDYRKVLEYEILSRDGLYPPFCRLALISFSHKNQYKAQRFTQYFATILHAIQQKIPLKHITQTQSNNDNSCQEFEIVGLSESSIPKLKNRFYYHILLRSRQNFLLQKIITKALEQTPIEIVQCIDIDIDPVNI</sequence>
<evidence type="ECO:0000256" key="8">
    <source>
        <dbReference type="ARBA" id="ARBA00022840"/>
    </source>
</evidence>
<comment type="catalytic activity">
    <reaction evidence="11 12">
        <text>ATP + H2O = ADP + phosphate + H(+)</text>
        <dbReference type="Rhea" id="RHEA:13065"/>
        <dbReference type="ChEBI" id="CHEBI:15377"/>
        <dbReference type="ChEBI" id="CHEBI:15378"/>
        <dbReference type="ChEBI" id="CHEBI:30616"/>
        <dbReference type="ChEBI" id="CHEBI:43474"/>
        <dbReference type="ChEBI" id="CHEBI:456216"/>
        <dbReference type="EC" id="5.6.2.4"/>
    </reaction>
</comment>
<dbReference type="FunFam" id="3.40.50.300:FF:000489">
    <property type="entry name" value="Primosome assembly protein PriA"/>
    <property type="match status" value="1"/>
</dbReference>
<dbReference type="PANTHER" id="PTHR30580">
    <property type="entry name" value="PRIMOSOMAL PROTEIN N"/>
    <property type="match status" value="1"/>
</dbReference>
<name>A0A3D8IIQ2_9HELI</name>
<dbReference type="InterPro" id="IPR005259">
    <property type="entry name" value="PriA"/>
</dbReference>
<dbReference type="OrthoDB" id="9759544at2"/>
<comment type="cofactor">
    <cofactor evidence="12">
        <name>Zn(2+)</name>
        <dbReference type="ChEBI" id="CHEBI:29105"/>
    </cofactor>
    <text evidence="12">Binds 2 zinc ions per subunit.</text>
</comment>
<dbReference type="GO" id="GO:1990077">
    <property type="term" value="C:primosome complex"/>
    <property type="evidence" value="ECO:0007669"/>
    <property type="project" value="UniProtKB-UniRule"/>
</dbReference>
<feature type="binding site" evidence="12">
    <location>
        <position position="391"/>
    </location>
    <ligand>
        <name>Zn(2+)</name>
        <dbReference type="ChEBI" id="CHEBI:29105"/>
        <label>2</label>
    </ligand>
</feature>
<dbReference type="HAMAP" id="MF_00983">
    <property type="entry name" value="PriA"/>
    <property type="match status" value="1"/>
</dbReference>
<evidence type="ECO:0000256" key="1">
    <source>
        <dbReference type="ARBA" id="ARBA00022515"/>
    </source>
</evidence>
<dbReference type="GO" id="GO:0006310">
    <property type="term" value="P:DNA recombination"/>
    <property type="evidence" value="ECO:0007669"/>
    <property type="project" value="InterPro"/>
</dbReference>
<keyword evidence="7 12" id="KW-0862">Zinc</keyword>
<dbReference type="EMBL" id="NXLQ01000015">
    <property type="protein sequence ID" value="RDU65003.1"/>
    <property type="molecule type" value="Genomic_DNA"/>
</dbReference>
<comment type="catalytic activity">
    <reaction evidence="12">
        <text>Couples ATP hydrolysis with the unwinding of duplex DNA by translocating in the 3'-5' direction.</text>
        <dbReference type="EC" id="5.6.2.4"/>
    </reaction>
</comment>
<comment type="caution">
    <text evidence="14">The sequence shown here is derived from an EMBL/GenBank/DDBJ whole genome shotgun (WGS) entry which is preliminary data.</text>
</comment>
<feature type="binding site" evidence="12">
    <location>
        <position position="367"/>
    </location>
    <ligand>
        <name>Zn(2+)</name>
        <dbReference type="ChEBI" id="CHEBI:29105"/>
        <label>1</label>
    </ligand>
</feature>
<dbReference type="InterPro" id="IPR027417">
    <property type="entry name" value="P-loop_NTPase"/>
</dbReference>
<dbReference type="Proteomes" id="UP000256379">
    <property type="component" value="Unassembled WGS sequence"/>
</dbReference>
<keyword evidence="8 12" id="KW-0067">ATP-binding</keyword>
<dbReference type="GO" id="GO:0006269">
    <property type="term" value="P:DNA replication, synthesis of primer"/>
    <property type="evidence" value="ECO:0007669"/>
    <property type="project" value="UniProtKB-KW"/>
</dbReference>
<dbReference type="GO" id="GO:0006302">
    <property type="term" value="P:double-strand break repair"/>
    <property type="evidence" value="ECO:0007669"/>
    <property type="project" value="InterPro"/>
</dbReference>
<dbReference type="SUPFAM" id="SSF52540">
    <property type="entry name" value="P-loop containing nucleoside triphosphate hydrolases"/>
    <property type="match status" value="1"/>
</dbReference>
<dbReference type="NCBIfam" id="TIGR00595">
    <property type="entry name" value="priA"/>
    <property type="match status" value="1"/>
</dbReference>
<feature type="binding site" evidence="12">
    <location>
        <position position="364"/>
    </location>
    <ligand>
        <name>Zn(2+)</name>
        <dbReference type="ChEBI" id="CHEBI:29105"/>
        <label>1</label>
    </ligand>
</feature>
<evidence type="ECO:0000256" key="11">
    <source>
        <dbReference type="ARBA" id="ARBA00048988"/>
    </source>
</evidence>
<accession>A0A3D8IIQ2</accession>
<feature type="binding site" evidence="12">
    <location>
        <position position="407"/>
    </location>
    <ligand>
        <name>Zn(2+)</name>
        <dbReference type="ChEBI" id="CHEBI:29105"/>
        <label>1</label>
    </ligand>
</feature>
<dbReference type="InterPro" id="IPR001650">
    <property type="entry name" value="Helicase_C-like"/>
</dbReference>
<evidence type="ECO:0000256" key="2">
    <source>
        <dbReference type="ARBA" id="ARBA00022705"/>
    </source>
</evidence>
<dbReference type="Pfam" id="PF18074">
    <property type="entry name" value="PriA_C"/>
    <property type="match status" value="1"/>
</dbReference>
<dbReference type="Pfam" id="PF00270">
    <property type="entry name" value="DEAD"/>
    <property type="match status" value="1"/>
</dbReference>
<dbReference type="Gene3D" id="3.40.50.300">
    <property type="entry name" value="P-loop containing nucleotide triphosphate hydrolases"/>
    <property type="match status" value="2"/>
</dbReference>
<gene>
    <name evidence="12 14" type="primary">priA</name>
    <name evidence="14" type="ORF">CQA53_06950</name>
</gene>
<dbReference type="Pfam" id="PF00271">
    <property type="entry name" value="Helicase_C"/>
    <property type="match status" value="1"/>
</dbReference>
<evidence type="ECO:0000256" key="6">
    <source>
        <dbReference type="ARBA" id="ARBA00022806"/>
    </source>
</evidence>
<evidence type="ECO:0000256" key="10">
    <source>
        <dbReference type="ARBA" id="ARBA00023235"/>
    </source>
</evidence>
<dbReference type="GO" id="GO:0008270">
    <property type="term" value="F:zinc ion binding"/>
    <property type="evidence" value="ECO:0007669"/>
    <property type="project" value="UniProtKB-UniRule"/>
</dbReference>
<dbReference type="SMART" id="SM00487">
    <property type="entry name" value="DEXDc"/>
    <property type="match status" value="1"/>
</dbReference>
<dbReference type="Pfam" id="PF18319">
    <property type="entry name" value="Zn_ribbon_PriA"/>
    <property type="match status" value="1"/>
</dbReference>
<dbReference type="InterPro" id="IPR011545">
    <property type="entry name" value="DEAD/DEAH_box_helicase_dom"/>
</dbReference>
<keyword evidence="2 12" id="KW-0235">DNA replication</keyword>
<dbReference type="InterPro" id="IPR041236">
    <property type="entry name" value="PriA_C"/>
</dbReference>
<dbReference type="GO" id="GO:0003677">
    <property type="term" value="F:DNA binding"/>
    <property type="evidence" value="ECO:0007669"/>
    <property type="project" value="UniProtKB-UniRule"/>
</dbReference>
<keyword evidence="3 12" id="KW-0479">Metal-binding</keyword>
<evidence type="ECO:0000313" key="15">
    <source>
        <dbReference type="Proteomes" id="UP000256379"/>
    </source>
</evidence>
<keyword evidence="10 12" id="KW-0413">Isomerase</keyword>
<dbReference type="GO" id="GO:0043138">
    <property type="term" value="F:3'-5' DNA helicase activity"/>
    <property type="evidence" value="ECO:0007669"/>
    <property type="project" value="UniProtKB-EC"/>
</dbReference>
<comment type="subunit">
    <text evidence="12">Component of the replication restart primosome.</text>
</comment>
<dbReference type="PANTHER" id="PTHR30580:SF0">
    <property type="entry name" value="PRIMOSOMAL PROTEIN N"/>
    <property type="match status" value="1"/>
</dbReference>
<dbReference type="SMART" id="SM00490">
    <property type="entry name" value="HELICc"/>
    <property type="match status" value="1"/>
</dbReference>
<evidence type="ECO:0000256" key="4">
    <source>
        <dbReference type="ARBA" id="ARBA00022741"/>
    </source>
</evidence>
<dbReference type="PROSITE" id="PS51192">
    <property type="entry name" value="HELICASE_ATP_BIND_1"/>
    <property type="match status" value="1"/>
</dbReference>
<evidence type="ECO:0000256" key="7">
    <source>
        <dbReference type="ARBA" id="ARBA00022833"/>
    </source>
</evidence>
<evidence type="ECO:0000313" key="14">
    <source>
        <dbReference type="EMBL" id="RDU65003.1"/>
    </source>
</evidence>
<dbReference type="InterPro" id="IPR040498">
    <property type="entry name" value="PriA_CRR"/>
</dbReference>
<organism evidence="14 15">
    <name type="scientific">Helicobacter didelphidarum</name>
    <dbReference type="NCBI Taxonomy" id="2040648"/>
    <lineage>
        <taxon>Bacteria</taxon>
        <taxon>Pseudomonadati</taxon>
        <taxon>Campylobacterota</taxon>
        <taxon>Epsilonproteobacteria</taxon>
        <taxon>Campylobacterales</taxon>
        <taxon>Helicobacteraceae</taxon>
        <taxon>Helicobacter</taxon>
    </lineage>
</organism>
<evidence type="ECO:0000256" key="3">
    <source>
        <dbReference type="ARBA" id="ARBA00022723"/>
    </source>
</evidence>
<proteinExistence type="inferred from homology"/>
<dbReference type="GO" id="GO:0005524">
    <property type="term" value="F:ATP binding"/>
    <property type="evidence" value="ECO:0007669"/>
    <property type="project" value="UniProtKB-UniRule"/>
</dbReference>
<evidence type="ECO:0000256" key="12">
    <source>
        <dbReference type="HAMAP-Rule" id="MF_00983"/>
    </source>
</evidence>
<feature type="binding site" evidence="12">
    <location>
        <position position="373"/>
    </location>
    <ligand>
        <name>Zn(2+)</name>
        <dbReference type="ChEBI" id="CHEBI:29105"/>
        <label>2</label>
    </ligand>
</feature>
<keyword evidence="15" id="KW-1185">Reference proteome</keyword>
<evidence type="ECO:0000256" key="5">
    <source>
        <dbReference type="ARBA" id="ARBA00022801"/>
    </source>
</evidence>
<keyword evidence="4 12" id="KW-0547">Nucleotide-binding</keyword>
<dbReference type="EC" id="5.6.2.4" evidence="12"/>
<feature type="domain" description="Helicase ATP-binding" evidence="13">
    <location>
        <begin position="146"/>
        <end position="311"/>
    </location>
</feature>
<keyword evidence="1 12" id="KW-0639">Primosome</keyword>
<evidence type="ECO:0000256" key="9">
    <source>
        <dbReference type="ARBA" id="ARBA00023125"/>
    </source>
</evidence>
<keyword evidence="6 12" id="KW-0347">Helicase</keyword>
<comment type="similarity">
    <text evidence="12">Belongs to the helicase family. PriA subfamily.</text>
</comment>
<protein>
    <recommendedName>
        <fullName evidence="12">Replication restart protein PriA</fullName>
    </recommendedName>
    <alternativeName>
        <fullName evidence="12">ATP-dependent DNA helicase PriA</fullName>
        <ecNumber evidence="12">5.6.2.4</ecNumber>
    </alternativeName>
    <alternativeName>
        <fullName evidence="12">DNA 3'-5' helicase PriA</fullName>
    </alternativeName>
</protein>
<feature type="binding site" evidence="12">
    <location>
        <position position="394"/>
    </location>
    <ligand>
        <name>Zn(2+)</name>
        <dbReference type="ChEBI" id="CHEBI:29105"/>
        <label>2</label>
    </ligand>
</feature>
<feature type="binding site" evidence="12">
    <location>
        <position position="404"/>
    </location>
    <ligand>
        <name>Zn(2+)</name>
        <dbReference type="ChEBI" id="CHEBI:29105"/>
        <label>1</label>
    </ligand>
</feature>
<evidence type="ECO:0000259" key="13">
    <source>
        <dbReference type="PROSITE" id="PS51192"/>
    </source>
</evidence>
<reference evidence="14 15" key="1">
    <citation type="submission" date="2018-04" db="EMBL/GenBank/DDBJ databases">
        <title>Novel Campyloabacter and Helicobacter Species and Strains.</title>
        <authorList>
            <person name="Mannion A.J."/>
            <person name="Shen Z."/>
            <person name="Fox J.G."/>
        </authorList>
    </citation>
    <scope>NUCLEOTIDE SEQUENCE [LARGE SCALE GENOMIC DNA]</scope>
    <source>
        <strain evidence="14 15">MIT 17-337</strain>
    </source>
</reference>
<comment type="function">
    <text evidence="12">Initiates the restart of stalled replication forks, which reloads the replicative helicase on sites other than the origin of replication. Recognizes and binds to abandoned replication forks and remodels them to uncover a helicase loading site. Promotes assembly of the primosome at these replication forks.</text>
</comment>